<reference evidence="1" key="1">
    <citation type="submission" date="2020-05" db="EMBL/GenBank/DDBJ databases">
        <authorList>
            <person name="Chiriac C."/>
            <person name="Salcher M."/>
            <person name="Ghai R."/>
            <person name="Kavagutti S V."/>
        </authorList>
    </citation>
    <scope>NUCLEOTIDE SEQUENCE</scope>
</reference>
<proteinExistence type="predicted"/>
<dbReference type="AlphaFoldDB" id="A0A6J7FF67"/>
<name>A0A6J7FF67_9ZZZZ</name>
<sequence length="160" mass="17366">MRAVIATGAIALAVSSAPISTAAAQSDRGYVGTWELKAWNIDGTSIDCPGKLPVPPPAPAIECKGGEYLKLTKNSRYRSNLSVFQTRTHPNGSFGVLDLLNSPTKTIVFYSDTARKDPRAYNMDFKRGSNGLDSMVISLEFSVGPEKNTYIKMIFTRKAS</sequence>
<accession>A0A6J7FF67</accession>
<evidence type="ECO:0000313" key="1">
    <source>
        <dbReference type="EMBL" id="CAB4891600.1"/>
    </source>
</evidence>
<organism evidence="1">
    <name type="scientific">freshwater metagenome</name>
    <dbReference type="NCBI Taxonomy" id="449393"/>
    <lineage>
        <taxon>unclassified sequences</taxon>
        <taxon>metagenomes</taxon>
        <taxon>ecological metagenomes</taxon>
    </lineage>
</organism>
<protein>
    <submittedName>
        <fullName evidence="1">Unannotated protein</fullName>
    </submittedName>
</protein>
<dbReference type="EMBL" id="CAFBMC010000013">
    <property type="protein sequence ID" value="CAB4891600.1"/>
    <property type="molecule type" value="Genomic_DNA"/>
</dbReference>
<gene>
    <name evidence="1" type="ORF">UFOPK3495_00416</name>
</gene>